<dbReference type="InterPro" id="IPR004358">
    <property type="entry name" value="Sig_transdc_His_kin-like_C"/>
</dbReference>
<evidence type="ECO:0000256" key="10">
    <source>
        <dbReference type="ARBA" id="ARBA00022840"/>
    </source>
</evidence>
<keyword evidence="13 14" id="KW-0472">Membrane</keyword>
<feature type="domain" description="HAMP" evidence="16">
    <location>
        <begin position="177"/>
        <end position="231"/>
    </location>
</feature>
<comment type="subcellular location">
    <subcellularLocation>
        <location evidence="2">Cell membrane</location>
        <topology evidence="2">Multi-pass membrane protein</topology>
    </subcellularLocation>
</comment>
<dbReference type="InterPro" id="IPR050428">
    <property type="entry name" value="TCS_sensor_his_kinase"/>
</dbReference>
<evidence type="ECO:0000259" key="15">
    <source>
        <dbReference type="PROSITE" id="PS50109"/>
    </source>
</evidence>
<dbReference type="GO" id="GO:0005524">
    <property type="term" value="F:ATP binding"/>
    <property type="evidence" value="ECO:0007669"/>
    <property type="project" value="UniProtKB-KW"/>
</dbReference>
<keyword evidence="6" id="KW-0808">Transferase</keyword>
<dbReference type="InterPro" id="IPR005467">
    <property type="entry name" value="His_kinase_dom"/>
</dbReference>
<dbReference type="SMART" id="SM00388">
    <property type="entry name" value="HisKA"/>
    <property type="match status" value="1"/>
</dbReference>
<keyword evidence="5" id="KW-0597">Phosphoprotein</keyword>
<evidence type="ECO:0000256" key="12">
    <source>
        <dbReference type="ARBA" id="ARBA00023012"/>
    </source>
</evidence>
<dbReference type="Pfam" id="PF02518">
    <property type="entry name" value="HATPase_c"/>
    <property type="match status" value="1"/>
</dbReference>
<evidence type="ECO:0000256" key="8">
    <source>
        <dbReference type="ARBA" id="ARBA00022741"/>
    </source>
</evidence>
<dbReference type="InterPro" id="IPR003660">
    <property type="entry name" value="HAMP_dom"/>
</dbReference>
<evidence type="ECO:0000256" key="13">
    <source>
        <dbReference type="ARBA" id="ARBA00023136"/>
    </source>
</evidence>
<evidence type="ECO:0000256" key="2">
    <source>
        <dbReference type="ARBA" id="ARBA00004651"/>
    </source>
</evidence>
<gene>
    <name evidence="17" type="ORF">DRW41_01770</name>
</gene>
<keyword evidence="11 14" id="KW-1133">Transmembrane helix</keyword>
<dbReference type="PRINTS" id="PR00344">
    <property type="entry name" value="BCTRLSENSOR"/>
</dbReference>
<dbReference type="SUPFAM" id="SSF55874">
    <property type="entry name" value="ATPase domain of HSP90 chaperone/DNA topoisomerase II/histidine kinase"/>
    <property type="match status" value="1"/>
</dbReference>
<evidence type="ECO:0000256" key="1">
    <source>
        <dbReference type="ARBA" id="ARBA00000085"/>
    </source>
</evidence>
<evidence type="ECO:0000256" key="5">
    <source>
        <dbReference type="ARBA" id="ARBA00022553"/>
    </source>
</evidence>
<dbReference type="AlphaFoldDB" id="A0A3D8GV30"/>
<keyword evidence="7 14" id="KW-0812">Transmembrane</keyword>
<dbReference type="Gene3D" id="3.30.565.10">
    <property type="entry name" value="Histidine kinase-like ATPase, C-terminal domain"/>
    <property type="match status" value="1"/>
</dbReference>
<dbReference type="EC" id="2.7.13.3" evidence="3"/>
<evidence type="ECO:0000256" key="14">
    <source>
        <dbReference type="SAM" id="Phobius"/>
    </source>
</evidence>
<evidence type="ECO:0000313" key="18">
    <source>
        <dbReference type="Proteomes" id="UP000257144"/>
    </source>
</evidence>
<dbReference type="EMBL" id="QNQT01000001">
    <property type="protein sequence ID" value="RDU38320.1"/>
    <property type="molecule type" value="Genomic_DNA"/>
</dbReference>
<evidence type="ECO:0000256" key="9">
    <source>
        <dbReference type="ARBA" id="ARBA00022777"/>
    </source>
</evidence>
<evidence type="ECO:0000256" key="7">
    <source>
        <dbReference type="ARBA" id="ARBA00022692"/>
    </source>
</evidence>
<dbReference type="SMART" id="SM00304">
    <property type="entry name" value="HAMP"/>
    <property type="match status" value="1"/>
</dbReference>
<dbReference type="CDD" id="cd06225">
    <property type="entry name" value="HAMP"/>
    <property type="match status" value="1"/>
</dbReference>
<evidence type="ECO:0000256" key="11">
    <source>
        <dbReference type="ARBA" id="ARBA00022989"/>
    </source>
</evidence>
<keyword evidence="18" id="KW-1185">Reference proteome</keyword>
<dbReference type="InterPro" id="IPR003661">
    <property type="entry name" value="HisK_dim/P_dom"/>
</dbReference>
<dbReference type="PANTHER" id="PTHR45436">
    <property type="entry name" value="SENSOR HISTIDINE KINASE YKOH"/>
    <property type="match status" value="1"/>
</dbReference>
<evidence type="ECO:0000256" key="3">
    <source>
        <dbReference type="ARBA" id="ARBA00012438"/>
    </source>
</evidence>
<comment type="catalytic activity">
    <reaction evidence="1">
        <text>ATP + protein L-histidine = ADP + protein N-phospho-L-histidine.</text>
        <dbReference type="EC" id="2.7.13.3"/>
    </reaction>
</comment>
<dbReference type="OrthoDB" id="9786919at2"/>
<keyword evidence="12" id="KW-0902">Two-component regulatory system</keyword>
<organism evidence="17 18">
    <name type="scientific">Neobacillus piezotolerans</name>
    <dbReference type="NCBI Taxonomy" id="2259171"/>
    <lineage>
        <taxon>Bacteria</taxon>
        <taxon>Bacillati</taxon>
        <taxon>Bacillota</taxon>
        <taxon>Bacilli</taxon>
        <taxon>Bacillales</taxon>
        <taxon>Bacillaceae</taxon>
        <taxon>Neobacillus</taxon>
    </lineage>
</organism>
<dbReference type="InterPro" id="IPR003594">
    <property type="entry name" value="HATPase_dom"/>
</dbReference>
<keyword evidence="8" id="KW-0547">Nucleotide-binding</keyword>
<keyword evidence="4" id="KW-1003">Cell membrane</keyword>
<accession>A0A3D8GV30</accession>
<dbReference type="Pfam" id="PF00512">
    <property type="entry name" value="HisKA"/>
    <property type="match status" value="1"/>
</dbReference>
<dbReference type="PANTHER" id="PTHR45436:SF5">
    <property type="entry name" value="SENSOR HISTIDINE KINASE TRCS"/>
    <property type="match status" value="1"/>
</dbReference>
<keyword evidence="10" id="KW-0067">ATP-binding</keyword>
<evidence type="ECO:0000256" key="6">
    <source>
        <dbReference type="ARBA" id="ARBA00022679"/>
    </source>
</evidence>
<reference evidence="17 18" key="1">
    <citation type="submission" date="2018-07" db="EMBL/GenBank/DDBJ databases">
        <title>Bacillus sp. YLB-04 draft genome sequence.</title>
        <authorList>
            <person name="Yu L."/>
            <person name="Tang X."/>
        </authorList>
    </citation>
    <scope>NUCLEOTIDE SEQUENCE [LARGE SCALE GENOMIC DNA]</scope>
    <source>
        <strain evidence="17 18">YLB-04</strain>
    </source>
</reference>
<dbReference type="InterPro" id="IPR036097">
    <property type="entry name" value="HisK_dim/P_sf"/>
</dbReference>
<dbReference type="SMART" id="SM00387">
    <property type="entry name" value="HATPase_c"/>
    <property type="match status" value="1"/>
</dbReference>
<dbReference type="SUPFAM" id="SSF47384">
    <property type="entry name" value="Homodimeric domain of signal transducing histidine kinase"/>
    <property type="match status" value="1"/>
</dbReference>
<dbReference type="CDD" id="cd00082">
    <property type="entry name" value="HisKA"/>
    <property type="match status" value="1"/>
</dbReference>
<dbReference type="InterPro" id="IPR036890">
    <property type="entry name" value="HATPase_C_sf"/>
</dbReference>
<dbReference type="PROSITE" id="PS50109">
    <property type="entry name" value="HIS_KIN"/>
    <property type="match status" value="1"/>
</dbReference>
<comment type="caution">
    <text evidence="17">The sequence shown here is derived from an EMBL/GenBank/DDBJ whole genome shotgun (WGS) entry which is preliminary data.</text>
</comment>
<sequence>MKLRSKINLYTAALCALVLISMNLFIYIVFSKQIYSSHLEASEVEMKKASAVVAQSLGKVSEDALLRTYVPGNGMIQLVSMEGKGLAAATSKMEQRLARRTPRYFASETGGRIQYLGRDYSFQSMPIILPSGGVANLQITASLEPAAGIVRTLGLVLLLATFTALIPVLASSAFLGKIIIGPISSMTSIMSEIRRSGQFKRIPLKSKSKDELYQMGDTFNHMIGLLETNFNKQKQFVSNASHELKTPLTIIDSYSSLLKRRGLQDQKIFVEAVEAIHSEAIRMKELTEQLLLLAKHNEHWNLRIEPMDLNPLVIASAKAFESAFNREVILDHSGEPLLVKTDEQKLKQLLFIFLDNAWKYSDAPIKITFGCQGDAALITIADKGIGIDEDELPKVFDRFYRVDKARSRKMGGSGLGLSLASEIADALGIRLELESKPGIGTKASLFIKK</sequence>
<feature type="domain" description="Histidine kinase" evidence="15">
    <location>
        <begin position="239"/>
        <end position="449"/>
    </location>
</feature>
<dbReference type="Proteomes" id="UP000257144">
    <property type="component" value="Unassembled WGS sequence"/>
</dbReference>
<protein>
    <recommendedName>
        <fullName evidence="3">histidine kinase</fullName>
        <ecNumber evidence="3">2.7.13.3</ecNumber>
    </recommendedName>
</protein>
<evidence type="ECO:0000259" key="16">
    <source>
        <dbReference type="PROSITE" id="PS50885"/>
    </source>
</evidence>
<name>A0A3D8GV30_9BACI</name>
<dbReference type="GO" id="GO:0000155">
    <property type="term" value="F:phosphorelay sensor kinase activity"/>
    <property type="evidence" value="ECO:0007669"/>
    <property type="project" value="InterPro"/>
</dbReference>
<evidence type="ECO:0000313" key="17">
    <source>
        <dbReference type="EMBL" id="RDU38320.1"/>
    </source>
</evidence>
<dbReference type="PROSITE" id="PS50885">
    <property type="entry name" value="HAMP"/>
    <property type="match status" value="1"/>
</dbReference>
<dbReference type="FunFam" id="1.10.287.130:FF:000001">
    <property type="entry name" value="Two-component sensor histidine kinase"/>
    <property type="match status" value="1"/>
</dbReference>
<proteinExistence type="predicted"/>
<dbReference type="Pfam" id="PF00672">
    <property type="entry name" value="HAMP"/>
    <property type="match status" value="1"/>
</dbReference>
<evidence type="ECO:0000256" key="4">
    <source>
        <dbReference type="ARBA" id="ARBA00022475"/>
    </source>
</evidence>
<dbReference type="Gene3D" id="1.10.287.130">
    <property type="match status" value="1"/>
</dbReference>
<keyword evidence="9 17" id="KW-0418">Kinase</keyword>
<dbReference type="RefSeq" id="WP_115450243.1">
    <property type="nucleotide sequence ID" value="NZ_QNQT01000001.1"/>
</dbReference>
<feature type="transmembrane region" description="Helical" evidence="14">
    <location>
        <begin position="7"/>
        <end position="30"/>
    </location>
</feature>
<dbReference type="Gene3D" id="6.10.340.10">
    <property type="match status" value="1"/>
</dbReference>
<dbReference type="GO" id="GO:0005886">
    <property type="term" value="C:plasma membrane"/>
    <property type="evidence" value="ECO:0007669"/>
    <property type="project" value="UniProtKB-SubCell"/>
</dbReference>